<keyword evidence="4" id="KW-0472">Membrane</keyword>
<evidence type="ECO:0000313" key="7">
    <source>
        <dbReference type="Proteomes" id="UP000004079"/>
    </source>
</evidence>
<feature type="transmembrane region" description="Helical" evidence="4">
    <location>
        <begin position="126"/>
        <end position="150"/>
    </location>
</feature>
<dbReference type="PROSITE" id="PS52004">
    <property type="entry name" value="KS3_2"/>
    <property type="match status" value="1"/>
</dbReference>
<dbReference type="GO" id="GO:0006633">
    <property type="term" value="P:fatty acid biosynthetic process"/>
    <property type="evidence" value="ECO:0007669"/>
    <property type="project" value="TreeGrafter"/>
</dbReference>
<dbReference type="STRING" id="649760.HMPREF0971_02171"/>
<keyword evidence="4" id="KW-1133">Transmembrane helix</keyword>
<evidence type="ECO:0000256" key="3">
    <source>
        <dbReference type="RuleBase" id="RU003694"/>
    </source>
</evidence>
<dbReference type="InterPro" id="IPR020841">
    <property type="entry name" value="PKS_Beta-ketoAc_synthase_dom"/>
</dbReference>
<evidence type="ECO:0000313" key="6">
    <source>
        <dbReference type="EMBL" id="EFB31497.1"/>
    </source>
</evidence>
<dbReference type="Pfam" id="PF02801">
    <property type="entry name" value="Ketoacyl-synt_C"/>
    <property type="match status" value="1"/>
</dbReference>
<sequence>MRAKMKQNVMVSVLADNVISPLGETSEENYQAVKEGKSAIRAYAPMTAGIPNGFVASLLSSDFEELAFRSAQKAIDASGINISSTRTVFILSSTKGSIEKLGQTDDDKLYLGNIAQRIATRLGIQLSPIVVCNACISGLAAMILASRLLVSKKYDYAVVCGADCPGRFIISGFQSLNAMSAFSCQPFDIERQGLNLGEAAATVVLGREITTKLVNNGCRRQVWQIGHGYIKNDAYHISTPSKTAEGLYEALLKTMNGIDKRNIAFINAHGTATLFNDQMEAIAIHRAELQDIPVNALKGYVGHTLGAAGIMETILCMKAIDDHTVLGTRGYEEVGVSGRIQLSSKHHSTIKTSFIKQLSGFGGCNAALYAQSVGVKPQEFNDSKTNGGESANISYSVKKKHQVHITPQGIWLDGKVFAIDKEGKQSSLLTALYKQITGNYPKYYKMDGLCRLGFIASELLLKAERDEGSFTEDTNKTRAIVFFNRSSSIASDKKYLASIVEKDNYFPSPSVFVYTLPNIVTGEIAIRNGYHGETSFYILPHKNELLMQDIIETTFMDEQTTSILTGWLDYEDSEHFEADLYIAYK</sequence>
<dbReference type="HOGENOM" id="CLU_467582_0_0_10"/>
<evidence type="ECO:0000256" key="4">
    <source>
        <dbReference type="SAM" id="Phobius"/>
    </source>
</evidence>
<dbReference type="EMBL" id="ACUZ02000036">
    <property type="protein sequence ID" value="EFB31497.1"/>
    <property type="molecule type" value="Genomic_DNA"/>
</dbReference>
<evidence type="ECO:0000256" key="1">
    <source>
        <dbReference type="ARBA" id="ARBA00008467"/>
    </source>
</evidence>
<comment type="similarity">
    <text evidence="1 3">Belongs to the thiolase-like superfamily. Beta-ketoacyl-ACP synthases family.</text>
</comment>
<name>D1QT44_9BACT</name>
<evidence type="ECO:0000256" key="2">
    <source>
        <dbReference type="ARBA" id="ARBA00022679"/>
    </source>
</evidence>
<dbReference type="InterPro" id="IPR014031">
    <property type="entry name" value="Ketoacyl_synth_C"/>
</dbReference>
<dbReference type="Gene3D" id="3.40.47.10">
    <property type="match status" value="2"/>
</dbReference>
<dbReference type="Pfam" id="PF00109">
    <property type="entry name" value="ketoacyl-synt"/>
    <property type="match status" value="1"/>
</dbReference>
<reference evidence="6 7" key="1">
    <citation type="submission" date="2009-11" db="EMBL/GenBank/DDBJ databases">
        <authorList>
            <person name="Weinstock G."/>
            <person name="Sodergren E."/>
            <person name="Clifton S."/>
            <person name="Fulton L."/>
            <person name="Fulton B."/>
            <person name="Courtney L."/>
            <person name="Fronick C."/>
            <person name="Harrison M."/>
            <person name="Strong C."/>
            <person name="Farmer C."/>
            <person name="Delahaunty K."/>
            <person name="Markovic C."/>
            <person name="Hall O."/>
            <person name="Minx P."/>
            <person name="Tomlinson C."/>
            <person name="Mitreva M."/>
            <person name="Nelson J."/>
            <person name="Hou S."/>
            <person name="Wollam A."/>
            <person name="Pepin K.H."/>
            <person name="Johnson M."/>
            <person name="Bhonagiri V."/>
            <person name="Nash W.E."/>
            <person name="Warren W."/>
            <person name="Chinwalla A."/>
            <person name="Mardis E.R."/>
            <person name="Wilson R.K."/>
        </authorList>
    </citation>
    <scope>NUCLEOTIDE SEQUENCE [LARGE SCALE GENOMIC DNA]</scope>
    <source>
        <strain evidence="6 7">F0302</strain>
    </source>
</reference>
<dbReference type="InterPro" id="IPR000794">
    <property type="entry name" value="Beta-ketoacyl_synthase"/>
</dbReference>
<gene>
    <name evidence="6" type="ORF">HMPREF0971_02171</name>
</gene>
<keyword evidence="4" id="KW-0812">Transmembrane</keyword>
<evidence type="ECO:0000259" key="5">
    <source>
        <dbReference type="PROSITE" id="PS52004"/>
    </source>
</evidence>
<dbReference type="AlphaFoldDB" id="D1QT44"/>
<dbReference type="InterPro" id="IPR014030">
    <property type="entry name" value="Ketoacyl_synth_N"/>
</dbReference>
<feature type="domain" description="Ketosynthase family 3 (KS3)" evidence="5">
    <location>
        <begin position="8"/>
        <end position="372"/>
    </location>
</feature>
<dbReference type="PANTHER" id="PTHR11712">
    <property type="entry name" value="POLYKETIDE SYNTHASE-RELATED"/>
    <property type="match status" value="1"/>
</dbReference>
<dbReference type="SMART" id="SM00825">
    <property type="entry name" value="PKS_KS"/>
    <property type="match status" value="1"/>
</dbReference>
<proteinExistence type="inferred from homology"/>
<comment type="caution">
    <text evidence="6">The sequence shown here is derived from an EMBL/GenBank/DDBJ whole genome shotgun (WGS) entry which is preliminary data.</text>
</comment>
<dbReference type="PANTHER" id="PTHR11712:SF320">
    <property type="entry name" value="BETA-KETOACYL SYNTHASE"/>
    <property type="match status" value="1"/>
</dbReference>
<protein>
    <submittedName>
        <fullName evidence="6">Beta-ketoacyl synthase, C-terminal domain protein</fullName>
    </submittedName>
</protein>
<dbReference type="SUPFAM" id="SSF53901">
    <property type="entry name" value="Thiolase-like"/>
    <property type="match status" value="1"/>
</dbReference>
<keyword evidence="2 3" id="KW-0808">Transferase</keyword>
<dbReference type="GO" id="GO:0004315">
    <property type="term" value="F:3-oxoacyl-[acyl-carrier-protein] synthase activity"/>
    <property type="evidence" value="ECO:0007669"/>
    <property type="project" value="TreeGrafter"/>
</dbReference>
<organism evidence="6 7">
    <name type="scientific">Segatella oris F0302</name>
    <dbReference type="NCBI Taxonomy" id="649760"/>
    <lineage>
        <taxon>Bacteria</taxon>
        <taxon>Pseudomonadati</taxon>
        <taxon>Bacteroidota</taxon>
        <taxon>Bacteroidia</taxon>
        <taxon>Bacteroidales</taxon>
        <taxon>Prevotellaceae</taxon>
        <taxon>Segatella</taxon>
    </lineage>
</organism>
<dbReference type="InterPro" id="IPR016039">
    <property type="entry name" value="Thiolase-like"/>
</dbReference>
<dbReference type="GO" id="GO:0005829">
    <property type="term" value="C:cytosol"/>
    <property type="evidence" value="ECO:0007669"/>
    <property type="project" value="TreeGrafter"/>
</dbReference>
<accession>D1QT44</accession>
<dbReference type="Proteomes" id="UP000004079">
    <property type="component" value="Unassembled WGS sequence"/>
</dbReference>